<proteinExistence type="predicted"/>
<evidence type="ECO:0000259" key="1">
    <source>
        <dbReference type="SMART" id="SM00507"/>
    </source>
</evidence>
<dbReference type="EMBL" id="MN740271">
    <property type="protein sequence ID" value="QHT97073.1"/>
    <property type="molecule type" value="Genomic_DNA"/>
</dbReference>
<feature type="domain" description="HNH nuclease" evidence="1">
    <location>
        <begin position="343"/>
        <end position="391"/>
    </location>
</feature>
<dbReference type="InterPro" id="IPR003615">
    <property type="entry name" value="HNH_nuc"/>
</dbReference>
<dbReference type="Gene3D" id="3.30.40.220">
    <property type="match status" value="2"/>
</dbReference>
<dbReference type="AlphaFoldDB" id="A0A6C0J0A6"/>
<organism evidence="2">
    <name type="scientific">viral metagenome</name>
    <dbReference type="NCBI Taxonomy" id="1070528"/>
    <lineage>
        <taxon>unclassified sequences</taxon>
        <taxon>metagenomes</taxon>
        <taxon>organismal metagenomes</taxon>
    </lineage>
</organism>
<protein>
    <recommendedName>
        <fullName evidence="1">HNH nuclease domain-containing protein</fullName>
    </recommendedName>
</protein>
<name>A0A6C0J0A6_9ZZZZ</name>
<sequence>MTQVPGLSSLPLDMRQYVERRERPPPGRDSVSQIEQIMLAFGHDVNTARGTAIKFRKDLSEVDKAYLSDLAYIRKNRRRDEQRRLAAIERSDEDDECEDEKEFIRIPLVELPSHLQEHVRNRTRPKTGENMISELELILAHFGHNVNKARGNPISKRTDLTDEEKEYAIEIANLRRNRRAGIGNKRKRDEDDEYKTNRNVHYKQYQEDRRRISQSNLPLMARRTTIALFGNLKRRGLACTVNRDEIESIAQKPCTYCGDEFSGGIDRIDSNKGYIEGNITACCETCNRMKLDYNVNDFYRYCKEIVTFSSTGICSTDVTKRAQTKKRKFQTWMKQAEKRWPVDITKDVFHQLVNSICHYCGVEACNGIDRVDSSAGYSVQNVVPACCICNRMKLDHGKSTFLAHISKINNYKQ</sequence>
<feature type="domain" description="HNH nuclease" evidence="1">
    <location>
        <begin position="241"/>
        <end position="288"/>
    </location>
</feature>
<accession>A0A6C0J0A6</accession>
<evidence type="ECO:0000313" key="2">
    <source>
        <dbReference type="EMBL" id="QHT97073.1"/>
    </source>
</evidence>
<dbReference type="SMART" id="SM00507">
    <property type="entry name" value="HNHc"/>
    <property type="match status" value="2"/>
</dbReference>
<reference evidence="2" key="1">
    <citation type="journal article" date="2020" name="Nature">
        <title>Giant virus diversity and host interactions through global metagenomics.</title>
        <authorList>
            <person name="Schulz F."/>
            <person name="Roux S."/>
            <person name="Paez-Espino D."/>
            <person name="Jungbluth S."/>
            <person name="Walsh D.A."/>
            <person name="Denef V.J."/>
            <person name="McMahon K.D."/>
            <person name="Konstantinidis K.T."/>
            <person name="Eloe-Fadrosh E.A."/>
            <person name="Kyrpides N.C."/>
            <person name="Woyke T."/>
        </authorList>
    </citation>
    <scope>NUCLEOTIDE SEQUENCE</scope>
    <source>
        <strain evidence="2">GVMAG-M-3300024510-1</strain>
    </source>
</reference>